<dbReference type="InterPro" id="IPR013424">
    <property type="entry name" value="Ice-binding_C"/>
</dbReference>
<accession>A0ABP3WWM7</accession>
<feature type="chain" id="PRO_5046846834" description="Ice-binding protein C-terminal domain-containing protein" evidence="1">
    <location>
        <begin position="22"/>
        <end position="185"/>
    </location>
</feature>
<dbReference type="Proteomes" id="UP001500359">
    <property type="component" value="Unassembled WGS sequence"/>
</dbReference>
<feature type="domain" description="Ice-binding protein C-terminal" evidence="2">
    <location>
        <begin position="161"/>
        <end position="182"/>
    </location>
</feature>
<evidence type="ECO:0000259" key="2">
    <source>
        <dbReference type="Pfam" id="PF07589"/>
    </source>
</evidence>
<dbReference type="NCBIfam" id="TIGR02595">
    <property type="entry name" value="PEP_CTERM"/>
    <property type="match status" value="1"/>
</dbReference>
<evidence type="ECO:0000256" key="1">
    <source>
        <dbReference type="SAM" id="SignalP"/>
    </source>
</evidence>
<comment type="caution">
    <text evidence="3">The sequence shown here is derived from an EMBL/GenBank/DDBJ whole genome shotgun (WGS) entry which is preliminary data.</text>
</comment>
<sequence>MKSMTKIFAALVALSPFMAQAGLFEFSYTFNNNGDSVQGSFSGDQNGNLIENLSDIIVSVNDVELTAPLFDYRIECEDTGCFWVSGGVVSFDGTLNNFVFMDDATFPATFDYTNYFLQVPEFVDEGIQAQTGMCFDNLSICNSEINDGNTGNSWQLTRVEVPEPMTLALLGFGLAGFGMAKRKKF</sequence>
<evidence type="ECO:0000313" key="4">
    <source>
        <dbReference type="Proteomes" id="UP001500359"/>
    </source>
</evidence>
<dbReference type="Pfam" id="PF07589">
    <property type="entry name" value="PEP-CTERM"/>
    <property type="match status" value="1"/>
</dbReference>
<dbReference type="EMBL" id="BAAAFD010000007">
    <property type="protein sequence ID" value="GAA0857869.1"/>
    <property type="molecule type" value="Genomic_DNA"/>
</dbReference>
<evidence type="ECO:0000313" key="3">
    <source>
        <dbReference type="EMBL" id="GAA0857869.1"/>
    </source>
</evidence>
<proteinExistence type="predicted"/>
<dbReference type="RefSeq" id="WP_343860522.1">
    <property type="nucleotide sequence ID" value="NZ_BAAAFD010000007.1"/>
</dbReference>
<protein>
    <recommendedName>
        <fullName evidence="2">Ice-binding protein C-terminal domain-containing protein</fullName>
    </recommendedName>
</protein>
<gene>
    <name evidence="3" type="ORF">GCM10009114_25290</name>
</gene>
<keyword evidence="4" id="KW-1185">Reference proteome</keyword>
<keyword evidence="1" id="KW-0732">Signal</keyword>
<organism evidence="3 4">
    <name type="scientific">Aliiglaciecola litoralis</name>
    <dbReference type="NCBI Taxonomy" id="582857"/>
    <lineage>
        <taxon>Bacteria</taxon>
        <taxon>Pseudomonadati</taxon>
        <taxon>Pseudomonadota</taxon>
        <taxon>Gammaproteobacteria</taxon>
        <taxon>Alteromonadales</taxon>
        <taxon>Alteromonadaceae</taxon>
        <taxon>Aliiglaciecola</taxon>
    </lineage>
</organism>
<reference evidence="4" key="1">
    <citation type="journal article" date="2019" name="Int. J. Syst. Evol. Microbiol.">
        <title>The Global Catalogue of Microorganisms (GCM) 10K type strain sequencing project: providing services to taxonomists for standard genome sequencing and annotation.</title>
        <authorList>
            <consortium name="The Broad Institute Genomics Platform"/>
            <consortium name="The Broad Institute Genome Sequencing Center for Infectious Disease"/>
            <person name="Wu L."/>
            <person name="Ma J."/>
        </authorList>
    </citation>
    <scope>NUCLEOTIDE SEQUENCE [LARGE SCALE GENOMIC DNA]</scope>
    <source>
        <strain evidence="4">JCM 15896</strain>
    </source>
</reference>
<name>A0ABP3WWM7_9ALTE</name>
<feature type="signal peptide" evidence="1">
    <location>
        <begin position="1"/>
        <end position="21"/>
    </location>
</feature>